<sequence>MSTGAGNGIRTRDPRLGKAIVGKNIILILLHYFNIIRNKKGILSPSCHPEKEKVK</sequence>
<dbReference type="EMBL" id="JPGK01000004">
    <property type="protein sequence ID" value="KGA93997.1"/>
    <property type="molecule type" value="Genomic_DNA"/>
</dbReference>
<dbReference type="Proteomes" id="UP000029452">
    <property type="component" value="Unassembled WGS sequence"/>
</dbReference>
<evidence type="ECO:0000313" key="1">
    <source>
        <dbReference type="EMBL" id="KGA93997.1"/>
    </source>
</evidence>
<comment type="caution">
    <text evidence="1">The sequence shown here is derived from an EMBL/GenBank/DDBJ whole genome shotgun (WGS) entry which is preliminary data.</text>
</comment>
<evidence type="ECO:0000313" key="2">
    <source>
        <dbReference type="Proteomes" id="UP000029452"/>
    </source>
</evidence>
<name>A0A094WEE2_9BACT</name>
<protein>
    <submittedName>
        <fullName evidence="1">Uncharacterized protein</fullName>
    </submittedName>
</protein>
<proteinExistence type="predicted"/>
<dbReference type="AlphaFoldDB" id="A0A094WEE2"/>
<reference evidence="1 2" key="1">
    <citation type="submission" date="2014-06" db="EMBL/GenBank/DDBJ databases">
        <title>Draft genome sequence of iron oxidizing acidophile Leptospirillum ferriphilum DSM14647.</title>
        <authorList>
            <person name="Cardenas J.P."/>
            <person name="Lazcano M."/>
            <person name="Ossandon F.J."/>
            <person name="Corbett M."/>
            <person name="Holmes D.S."/>
            <person name="Watkin E."/>
        </authorList>
    </citation>
    <scope>NUCLEOTIDE SEQUENCE [LARGE SCALE GENOMIC DNA]</scope>
    <source>
        <strain evidence="1 2">DSM 14647</strain>
    </source>
</reference>
<accession>A0A094WEE2</accession>
<gene>
    <name evidence="1" type="ORF">LptCag_0623</name>
</gene>
<organism evidence="1 2">
    <name type="scientific">Leptospirillum ferriphilum</name>
    <dbReference type="NCBI Taxonomy" id="178606"/>
    <lineage>
        <taxon>Bacteria</taxon>
        <taxon>Pseudomonadati</taxon>
        <taxon>Nitrospirota</taxon>
        <taxon>Nitrospiria</taxon>
        <taxon>Nitrospirales</taxon>
        <taxon>Nitrospiraceae</taxon>
        <taxon>Leptospirillum</taxon>
    </lineage>
</organism>